<sequence>MVLLARVLVVPRPYLTGIWVIGHECGHGAFSESRFICDVVGFTTHTFLWTPYFSWRISHHRHHSNHASMERDEVYVPKTRSDLGIPQEGTYSIDYEEYFGDTPIFTLFMLLRQQLLAFPAYLIWNVSGQKSYPRWTNHFNPNSVIFAKGQRQAVIISNFGILSMIWAVRLACLRWGAGEVIKYYGIPWLCVTHWFIMITYLHHTDAELPHYRNKEWSFSRGAAATVDRNFPGVDGTFLPHDVAHYHVVHHFFPRMPFYHGPEATKYLREFIGEHYHYSEKPVFKALWESYNNCQFVEDTGDILFYRDKKGRARVQPAAS</sequence>
<evidence type="ECO:0000259" key="1">
    <source>
        <dbReference type="Pfam" id="PF00487"/>
    </source>
</evidence>
<evidence type="ECO:0000313" key="2">
    <source>
        <dbReference type="EMBL" id="KAK7683612.1"/>
    </source>
</evidence>
<feature type="domain" description="Fatty acid desaturase" evidence="1">
    <location>
        <begin position="3"/>
        <end position="276"/>
    </location>
</feature>
<proteinExistence type="predicted"/>
<dbReference type="Pfam" id="PF00487">
    <property type="entry name" value="FA_desaturase"/>
    <property type="match status" value="1"/>
</dbReference>
<evidence type="ECO:0000313" key="3">
    <source>
        <dbReference type="Proteomes" id="UP001385951"/>
    </source>
</evidence>
<comment type="caution">
    <text evidence="2">The sequence shown here is derived from an EMBL/GenBank/DDBJ whole genome shotgun (WGS) entry which is preliminary data.</text>
</comment>
<organism evidence="2 3">
    <name type="scientific">Cerrena zonata</name>
    <dbReference type="NCBI Taxonomy" id="2478898"/>
    <lineage>
        <taxon>Eukaryota</taxon>
        <taxon>Fungi</taxon>
        <taxon>Dikarya</taxon>
        <taxon>Basidiomycota</taxon>
        <taxon>Agaricomycotina</taxon>
        <taxon>Agaricomycetes</taxon>
        <taxon>Polyporales</taxon>
        <taxon>Cerrenaceae</taxon>
        <taxon>Cerrena</taxon>
    </lineage>
</organism>
<dbReference type="PANTHER" id="PTHR32100">
    <property type="entry name" value="OMEGA-6 FATTY ACID DESATURASE, CHLOROPLASTIC"/>
    <property type="match status" value="1"/>
</dbReference>
<protein>
    <recommendedName>
        <fullName evidence="1">Fatty acid desaturase domain-containing protein</fullName>
    </recommendedName>
</protein>
<dbReference type="GO" id="GO:0016491">
    <property type="term" value="F:oxidoreductase activity"/>
    <property type="evidence" value="ECO:0007669"/>
    <property type="project" value="InterPro"/>
</dbReference>
<dbReference type="GO" id="GO:0006629">
    <property type="term" value="P:lipid metabolic process"/>
    <property type="evidence" value="ECO:0007669"/>
    <property type="project" value="InterPro"/>
</dbReference>
<keyword evidence="3" id="KW-1185">Reference proteome</keyword>
<dbReference type="Proteomes" id="UP001385951">
    <property type="component" value="Unassembled WGS sequence"/>
</dbReference>
<reference evidence="2 3" key="1">
    <citation type="submission" date="2022-09" db="EMBL/GenBank/DDBJ databases">
        <authorList>
            <person name="Palmer J.M."/>
        </authorList>
    </citation>
    <scope>NUCLEOTIDE SEQUENCE [LARGE SCALE GENOMIC DNA]</scope>
    <source>
        <strain evidence="2 3">DSM 7382</strain>
    </source>
</reference>
<dbReference type="InterPro" id="IPR012171">
    <property type="entry name" value="Fatty_acid_desaturase"/>
</dbReference>
<dbReference type="AlphaFoldDB" id="A0AAW0FWA3"/>
<dbReference type="EMBL" id="JASBNA010000030">
    <property type="protein sequence ID" value="KAK7683612.1"/>
    <property type="molecule type" value="Genomic_DNA"/>
</dbReference>
<accession>A0AAW0FWA3</accession>
<dbReference type="InterPro" id="IPR005804">
    <property type="entry name" value="FA_desaturase_dom"/>
</dbReference>
<name>A0AAW0FWA3_9APHY</name>
<gene>
    <name evidence="2" type="ORF">QCA50_013450</name>
</gene>